<keyword evidence="1" id="KW-0472">Membrane</keyword>
<reference evidence="2 3" key="1">
    <citation type="submission" date="2019-03" db="EMBL/GenBank/DDBJ databases">
        <title>Genomic Encyclopedia of Archaeal and Bacterial Type Strains, Phase II (KMG-II): from individual species to whole genera.</title>
        <authorList>
            <person name="Goeker M."/>
        </authorList>
    </citation>
    <scope>NUCLEOTIDE SEQUENCE [LARGE SCALE GENOMIC DNA]</scope>
    <source>
        <strain evidence="2 3">DSM 45499</strain>
    </source>
</reference>
<proteinExistence type="predicted"/>
<dbReference type="RefSeq" id="WP_133901945.1">
    <property type="nucleotide sequence ID" value="NZ_SOCP01000003.1"/>
</dbReference>
<dbReference type="AlphaFoldDB" id="A0A4R7VYQ9"/>
<accession>A0A4R7VYQ9</accession>
<protein>
    <submittedName>
        <fullName evidence="2">Uncharacterized protein</fullName>
    </submittedName>
</protein>
<dbReference type="EMBL" id="SOCP01000003">
    <property type="protein sequence ID" value="TDV54798.1"/>
    <property type="molecule type" value="Genomic_DNA"/>
</dbReference>
<sequence>MSDAELTETSTNDHVQYDYRLTLIRLMPAVTFGLQAAALAGLAVSAGAVAMGLAGVFDDSSVAVTYTTCSMQEKVSDGTM</sequence>
<evidence type="ECO:0000256" key="1">
    <source>
        <dbReference type="SAM" id="Phobius"/>
    </source>
</evidence>
<keyword evidence="1" id="KW-1133">Transmembrane helix</keyword>
<name>A0A4R7VYQ9_9PSEU</name>
<organism evidence="2 3">
    <name type="scientific">Actinophytocola oryzae</name>
    <dbReference type="NCBI Taxonomy" id="502181"/>
    <lineage>
        <taxon>Bacteria</taxon>
        <taxon>Bacillati</taxon>
        <taxon>Actinomycetota</taxon>
        <taxon>Actinomycetes</taxon>
        <taxon>Pseudonocardiales</taxon>
        <taxon>Pseudonocardiaceae</taxon>
    </lineage>
</organism>
<comment type="caution">
    <text evidence="2">The sequence shown here is derived from an EMBL/GenBank/DDBJ whole genome shotgun (WGS) entry which is preliminary data.</text>
</comment>
<evidence type="ECO:0000313" key="2">
    <source>
        <dbReference type="EMBL" id="TDV54798.1"/>
    </source>
</evidence>
<dbReference type="Proteomes" id="UP000294927">
    <property type="component" value="Unassembled WGS sequence"/>
</dbReference>
<feature type="transmembrane region" description="Helical" evidence="1">
    <location>
        <begin position="29"/>
        <end position="57"/>
    </location>
</feature>
<gene>
    <name evidence="2" type="ORF">CLV71_10338</name>
</gene>
<keyword evidence="3" id="KW-1185">Reference proteome</keyword>
<keyword evidence="1" id="KW-0812">Transmembrane</keyword>
<evidence type="ECO:0000313" key="3">
    <source>
        <dbReference type="Proteomes" id="UP000294927"/>
    </source>
</evidence>